<protein>
    <submittedName>
        <fullName evidence="1">Uncharacterized protein</fullName>
    </submittedName>
</protein>
<comment type="caution">
    <text evidence="1">The sequence shown here is derived from an EMBL/GenBank/DDBJ whole genome shotgun (WGS) entry which is preliminary data.</text>
</comment>
<sequence length="405" mass="46076">MKNNKFRRANGNCENWQVFVHDGRHNHVIGVYTHGHAQAAKLTEEQLIQIERFRKSHVPSRNTLRFFREQNVGCAFRYNMPLLEVIRMTSTDREYGLMPVIGEVFSTAYNMLCRRYINQNVLAKLTELTKNEEVASRHLAFKKIWSEITRAAGIYDDPKNKCEHYFRTSHGLPCACELITRSRCDIDITSEVAVTKGRKKTNSTKRDKSHWEYVSIAHRKIQKSSAPVFGSSTGSGSLPASSSCQDPVGEGDCHELLGKGAEGATVAEGVADFVVDDEHQWPEARRRMLYELEHSTNLYVNLVGSEERVTKLVHRIHWPVDGPASYAHWFETPYSLYIIANAFNLCVILIGQLGSMTVLPLYSYSDRPEGTLVIGLLTKQRHFIQLNNICLIPPLHVQGIHHRSE</sequence>
<organism evidence="1 2">
    <name type="scientific">Catharanthus roseus</name>
    <name type="common">Madagascar periwinkle</name>
    <name type="synonym">Vinca rosea</name>
    <dbReference type="NCBI Taxonomy" id="4058"/>
    <lineage>
        <taxon>Eukaryota</taxon>
        <taxon>Viridiplantae</taxon>
        <taxon>Streptophyta</taxon>
        <taxon>Embryophyta</taxon>
        <taxon>Tracheophyta</taxon>
        <taxon>Spermatophyta</taxon>
        <taxon>Magnoliopsida</taxon>
        <taxon>eudicotyledons</taxon>
        <taxon>Gunneridae</taxon>
        <taxon>Pentapetalae</taxon>
        <taxon>asterids</taxon>
        <taxon>lamiids</taxon>
        <taxon>Gentianales</taxon>
        <taxon>Apocynaceae</taxon>
        <taxon>Rauvolfioideae</taxon>
        <taxon>Vinceae</taxon>
        <taxon>Catharanthinae</taxon>
        <taxon>Catharanthus</taxon>
    </lineage>
</organism>
<dbReference type="EMBL" id="CM044704">
    <property type="protein sequence ID" value="KAI5666714.1"/>
    <property type="molecule type" value="Genomic_DNA"/>
</dbReference>
<evidence type="ECO:0000313" key="2">
    <source>
        <dbReference type="Proteomes" id="UP001060085"/>
    </source>
</evidence>
<gene>
    <name evidence="1" type="ORF">M9H77_16567</name>
</gene>
<name>A0ACC0B244_CATRO</name>
<keyword evidence="2" id="KW-1185">Reference proteome</keyword>
<proteinExistence type="predicted"/>
<evidence type="ECO:0000313" key="1">
    <source>
        <dbReference type="EMBL" id="KAI5666714.1"/>
    </source>
</evidence>
<accession>A0ACC0B244</accession>
<dbReference type="Proteomes" id="UP001060085">
    <property type="component" value="Linkage Group LG04"/>
</dbReference>
<reference evidence="2" key="1">
    <citation type="journal article" date="2023" name="Nat. Plants">
        <title>Single-cell RNA sequencing provides a high-resolution roadmap for understanding the multicellular compartmentation of specialized metabolism.</title>
        <authorList>
            <person name="Sun S."/>
            <person name="Shen X."/>
            <person name="Li Y."/>
            <person name="Li Y."/>
            <person name="Wang S."/>
            <person name="Li R."/>
            <person name="Zhang H."/>
            <person name="Shen G."/>
            <person name="Guo B."/>
            <person name="Wei J."/>
            <person name="Xu J."/>
            <person name="St-Pierre B."/>
            <person name="Chen S."/>
            <person name="Sun C."/>
        </authorList>
    </citation>
    <scope>NUCLEOTIDE SEQUENCE [LARGE SCALE GENOMIC DNA]</scope>
</reference>